<sequence>MLRLAKHGFLNCPLRQQKITPALEDPETVFERSGVYSPPLGMVCTPTIPENCNSMGWEHRHWFSVETPEKMSRDPGVKGFNSAEEGIADIAIRRVQDFNRLRSVRTKIDLDTTSAIGVGCLPTVYFPLPGALPEDERRPSESRLAFIDVAQQVTHSIKATLKHSQSSGPNLVSIGLDGFACSPTRMLDFLEDIRKPFAFVLSMRPRELTPFGTPNSYTESGGFLRLRNEELLAELRRWDDQSSDDSRDKPVKRDRNPAIARRRRNSGSNA</sequence>
<evidence type="ECO:0000313" key="3">
    <source>
        <dbReference type="Proteomes" id="UP000244855"/>
    </source>
</evidence>
<dbReference type="Proteomes" id="UP000244855">
    <property type="component" value="Unassembled WGS sequence"/>
</dbReference>
<organism evidence="2 3">
    <name type="scientific">Periconia macrospinosa</name>
    <dbReference type="NCBI Taxonomy" id="97972"/>
    <lineage>
        <taxon>Eukaryota</taxon>
        <taxon>Fungi</taxon>
        <taxon>Dikarya</taxon>
        <taxon>Ascomycota</taxon>
        <taxon>Pezizomycotina</taxon>
        <taxon>Dothideomycetes</taxon>
        <taxon>Pleosporomycetidae</taxon>
        <taxon>Pleosporales</taxon>
        <taxon>Massarineae</taxon>
        <taxon>Periconiaceae</taxon>
        <taxon>Periconia</taxon>
    </lineage>
</organism>
<feature type="region of interest" description="Disordered" evidence="1">
    <location>
        <begin position="238"/>
        <end position="270"/>
    </location>
</feature>
<dbReference type="EMBL" id="KZ805430">
    <property type="protein sequence ID" value="PVH97699.1"/>
    <property type="molecule type" value="Genomic_DNA"/>
</dbReference>
<evidence type="ECO:0000256" key="1">
    <source>
        <dbReference type="SAM" id="MobiDB-lite"/>
    </source>
</evidence>
<dbReference type="AlphaFoldDB" id="A0A2V1DKC1"/>
<reference evidence="2 3" key="1">
    <citation type="journal article" date="2018" name="Sci. Rep.">
        <title>Comparative genomics provides insights into the lifestyle and reveals functional heterogeneity of dark septate endophytic fungi.</title>
        <authorList>
            <person name="Knapp D.G."/>
            <person name="Nemeth J.B."/>
            <person name="Barry K."/>
            <person name="Hainaut M."/>
            <person name="Henrissat B."/>
            <person name="Johnson J."/>
            <person name="Kuo A."/>
            <person name="Lim J.H.P."/>
            <person name="Lipzen A."/>
            <person name="Nolan M."/>
            <person name="Ohm R.A."/>
            <person name="Tamas L."/>
            <person name="Grigoriev I.V."/>
            <person name="Spatafora J.W."/>
            <person name="Nagy L.G."/>
            <person name="Kovacs G.M."/>
        </authorList>
    </citation>
    <scope>NUCLEOTIDE SEQUENCE [LARGE SCALE GENOMIC DNA]</scope>
    <source>
        <strain evidence="2 3">DSE2036</strain>
    </source>
</reference>
<keyword evidence="3" id="KW-1185">Reference proteome</keyword>
<feature type="compositionally biased region" description="Basic residues" evidence="1">
    <location>
        <begin position="260"/>
        <end position="270"/>
    </location>
</feature>
<evidence type="ECO:0000313" key="2">
    <source>
        <dbReference type="EMBL" id="PVH97699.1"/>
    </source>
</evidence>
<gene>
    <name evidence="2" type="ORF">DM02DRAFT_658025</name>
</gene>
<protein>
    <submittedName>
        <fullName evidence="2">Uncharacterized protein</fullName>
    </submittedName>
</protein>
<feature type="compositionally biased region" description="Basic and acidic residues" evidence="1">
    <location>
        <begin position="238"/>
        <end position="256"/>
    </location>
</feature>
<proteinExistence type="predicted"/>
<accession>A0A2V1DKC1</accession>
<name>A0A2V1DKC1_9PLEO</name>